<dbReference type="Proteomes" id="UP000274920">
    <property type="component" value="Unassembled WGS sequence"/>
</dbReference>
<dbReference type="CDD" id="cd00739">
    <property type="entry name" value="DHPS"/>
    <property type="match status" value="1"/>
</dbReference>
<evidence type="ECO:0000256" key="11">
    <source>
        <dbReference type="ARBA" id="ARBA00030193"/>
    </source>
</evidence>
<dbReference type="FunFam" id="3.20.20.20:FF:000006">
    <property type="entry name" value="Dihydropteroate synthase"/>
    <property type="match status" value="1"/>
</dbReference>
<evidence type="ECO:0000256" key="13">
    <source>
        <dbReference type="RuleBase" id="RU361205"/>
    </source>
</evidence>
<evidence type="ECO:0000313" key="16">
    <source>
        <dbReference type="Proteomes" id="UP000274920"/>
    </source>
</evidence>
<dbReference type="AlphaFoldDB" id="A0A426DG64"/>
<comment type="function">
    <text evidence="12 13">Catalyzes the condensation of para-aminobenzoate (pABA) with 6-hydroxymethyl-7,8-dihydropterin diphosphate (DHPt-PP) to form 7,8-dihydropteroate (H2Pte), the immediate precursor of folate derivatives.</text>
</comment>
<protein>
    <recommendedName>
        <fullName evidence="6 13">Dihydropteroate synthase</fullName>
        <shortName evidence="13">DHPS</shortName>
        <ecNumber evidence="5 13">2.5.1.15</ecNumber>
    </recommendedName>
    <alternativeName>
        <fullName evidence="11 13">Dihydropteroate pyrophosphorylase</fullName>
    </alternativeName>
</protein>
<name>A0A426DG64_9FIRM</name>
<gene>
    <name evidence="15" type="primary">folP</name>
    <name evidence="15" type="ORF">EBB54_10500</name>
</gene>
<evidence type="ECO:0000256" key="6">
    <source>
        <dbReference type="ARBA" id="ARBA00016919"/>
    </source>
</evidence>
<keyword evidence="9 13" id="KW-0460">Magnesium</keyword>
<comment type="catalytic activity">
    <reaction evidence="1">
        <text>(7,8-dihydropterin-6-yl)methyl diphosphate + 4-aminobenzoate = 7,8-dihydropteroate + diphosphate</text>
        <dbReference type="Rhea" id="RHEA:19949"/>
        <dbReference type="ChEBI" id="CHEBI:17836"/>
        <dbReference type="ChEBI" id="CHEBI:17839"/>
        <dbReference type="ChEBI" id="CHEBI:33019"/>
        <dbReference type="ChEBI" id="CHEBI:72950"/>
        <dbReference type="EC" id="2.5.1.15"/>
    </reaction>
</comment>
<dbReference type="GO" id="GO:0005829">
    <property type="term" value="C:cytosol"/>
    <property type="evidence" value="ECO:0007669"/>
    <property type="project" value="TreeGrafter"/>
</dbReference>
<dbReference type="GO" id="GO:0046872">
    <property type="term" value="F:metal ion binding"/>
    <property type="evidence" value="ECO:0007669"/>
    <property type="project" value="UniProtKB-KW"/>
</dbReference>
<accession>A0A426DG64</accession>
<evidence type="ECO:0000256" key="10">
    <source>
        <dbReference type="ARBA" id="ARBA00022909"/>
    </source>
</evidence>
<evidence type="ECO:0000259" key="14">
    <source>
        <dbReference type="PROSITE" id="PS50972"/>
    </source>
</evidence>
<evidence type="ECO:0000256" key="8">
    <source>
        <dbReference type="ARBA" id="ARBA00022723"/>
    </source>
</evidence>
<dbReference type="PROSITE" id="PS50972">
    <property type="entry name" value="PTERIN_BINDING"/>
    <property type="match status" value="1"/>
</dbReference>
<dbReference type="GO" id="GO:0046656">
    <property type="term" value="P:folic acid biosynthetic process"/>
    <property type="evidence" value="ECO:0007669"/>
    <property type="project" value="UniProtKB-KW"/>
</dbReference>
<dbReference type="InterPro" id="IPR045031">
    <property type="entry name" value="DHP_synth-like"/>
</dbReference>
<evidence type="ECO:0000256" key="2">
    <source>
        <dbReference type="ARBA" id="ARBA00001946"/>
    </source>
</evidence>
<evidence type="ECO:0000256" key="12">
    <source>
        <dbReference type="ARBA" id="ARBA00053449"/>
    </source>
</evidence>
<comment type="similarity">
    <text evidence="4 13">Belongs to the DHPS family.</text>
</comment>
<feature type="domain" description="Pterin-binding" evidence="14">
    <location>
        <begin position="14"/>
        <end position="260"/>
    </location>
</feature>
<proteinExistence type="inferred from homology"/>
<comment type="pathway">
    <text evidence="3 13">Cofactor biosynthesis; tetrahydrofolate biosynthesis; 7,8-dihydrofolate from 2-amino-4-hydroxy-6-hydroxymethyl-7,8-dihydropteridine diphosphate and 4-aminobenzoate: step 1/2.</text>
</comment>
<dbReference type="Gene3D" id="3.20.20.20">
    <property type="entry name" value="Dihydropteroate synthase-like"/>
    <property type="match status" value="1"/>
</dbReference>
<reference evidence="15" key="1">
    <citation type="submission" date="2018-10" db="EMBL/GenBank/DDBJ databases">
        <title>Schaedlerella arabinophila gen. nov. sp. nov., isolated from the mouse intestinal tract and comparative analysis with the genome of the closely related altered Schaedler flora strain ASF502.</title>
        <authorList>
            <person name="Miyake S."/>
            <person name="Soh M."/>
            <person name="Seedorf H."/>
        </authorList>
    </citation>
    <scope>NUCLEOTIDE SEQUENCE [LARGE SCALE GENOMIC DNA]</scope>
    <source>
        <strain evidence="15">DSM 106076</strain>
    </source>
</reference>
<dbReference type="InterPro" id="IPR000489">
    <property type="entry name" value="Pterin-binding_dom"/>
</dbReference>
<dbReference type="Pfam" id="PF00809">
    <property type="entry name" value="Pterin_bind"/>
    <property type="match status" value="1"/>
</dbReference>
<comment type="caution">
    <text evidence="15">The sequence shown here is derived from an EMBL/GenBank/DDBJ whole genome shotgun (WGS) entry which is preliminary data.</text>
</comment>
<organism evidence="15 16">
    <name type="scientific">Schaedlerella arabinosiphila</name>
    <dbReference type="NCBI Taxonomy" id="2044587"/>
    <lineage>
        <taxon>Bacteria</taxon>
        <taxon>Bacillati</taxon>
        <taxon>Bacillota</taxon>
        <taxon>Clostridia</taxon>
        <taxon>Lachnospirales</taxon>
        <taxon>Lachnospiraceae</taxon>
        <taxon>Schaedlerella</taxon>
    </lineage>
</organism>
<evidence type="ECO:0000256" key="1">
    <source>
        <dbReference type="ARBA" id="ARBA00000012"/>
    </source>
</evidence>
<dbReference type="PANTHER" id="PTHR20941:SF1">
    <property type="entry name" value="FOLIC ACID SYNTHESIS PROTEIN FOL1"/>
    <property type="match status" value="1"/>
</dbReference>
<keyword evidence="10 13" id="KW-0289">Folate biosynthesis</keyword>
<dbReference type="NCBIfam" id="TIGR01496">
    <property type="entry name" value="DHPS"/>
    <property type="match status" value="1"/>
</dbReference>
<dbReference type="UniPathway" id="UPA00077">
    <property type="reaction ID" value="UER00156"/>
</dbReference>
<evidence type="ECO:0000313" key="15">
    <source>
        <dbReference type="EMBL" id="RRK31746.1"/>
    </source>
</evidence>
<keyword evidence="16" id="KW-1185">Reference proteome</keyword>
<dbReference type="GO" id="GO:0004156">
    <property type="term" value="F:dihydropteroate synthase activity"/>
    <property type="evidence" value="ECO:0007669"/>
    <property type="project" value="UniProtKB-EC"/>
</dbReference>
<dbReference type="PROSITE" id="PS00792">
    <property type="entry name" value="DHPS_1"/>
    <property type="match status" value="1"/>
</dbReference>
<comment type="cofactor">
    <cofactor evidence="2 13">
        <name>Mg(2+)</name>
        <dbReference type="ChEBI" id="CHEBI:18420"/>
    </cofactor>
</comment>
<dbReference type="InterPro" id="IPR006390">
    <property type="entry name" value="DHP_synth_dom"/>
</dbReference>
<dbReference type="SUPFAM" id="SSF51717">
    <property type="entry name" value="Dihydropteroate synthetase-like"/>
    <property type="match status" value="1"/>
</dbReference>
<evidence type="ECO:0000256" key="5">
    <source>
        <dbReference type="ARBA" id="ARBA00012458"/>
    </source>
</evidence>
<dbReference type="RefSeq" id="WP_125127364.1">
    <property type="nucleotide sequence ID" value="NZ_RHJS01000002.1"/>
</dbReference>
<evidence type="ECO:0000256" key="3">
    <source>
        <dbReference type="ARBA" id="ARBA00004763"/>
    </source>
</evidence>
<evidence type="ECO:0000256" key="4">
    <source>
        <dbReference type="ARBA" id="ARBA00009503"/>
    </source>
</evidence>
<keyword evidence="8 13" id="KW-0479">Metal-binding</keyword>
<dbReference type="EMBL" id="RHJS01000002">
    <property type="protein sequence ID" value="RRK31746.1"/>
    <property type="molecule type" value="Genomic_DNA"/>
</dbReference>
<dbReference type="InterPro" id="IPR011005">
    <property type="entry name" value="Dihydropteroate_synth-like_sf"/>
</dbReference>
<dbReference type="PROSITE" id="PS00793">
    <property type="entry name" value="DHPS_2"/>
    <property type="match status" value="1"/>
</dbReference>
<dbReference type="PANTHER" id="PTHR20941">
    <property type="entry name" value="FOLATE SYNTHESIS PROTEINS"/>
    <property type="match status" value="1"/>
</dbReference>
<dbReference type="EC" id="2.5.1.15" evidence="5 13"/>
<evidence type="ECO:0000256" key="9">
    <source>
        <dbReference type="ARBA" id="ARBA00022842"/>
    </source>
</evidence>
<sequence length="271" mass="30055">MQIGGKTFDTGHRTYIMGILNVTPDSFSDGGRFQDLDDALRHGEEMLQDGADLLDVGGESTRPGHVRITEEEEIRRVVPVIRRLKQEFDVPVSVDTYKSQVARAALEAGADLVNDVWGLKYDPDMGRLIAEYGVPCCLMHNREKAEYRAFLPEVLEDLQESVNLAKAAGIREEQIILDPGIGFGKTYEMNLEMLKNLGELNRLGYPLLLGTSRKSVIGLTLDLPADEREEGTLVTTVMGVQSGCSFVRVHDVKANARAVKMTEAILRVHDL</sequence>
<dbReference type="GO" id="GO:0046654">
    <property type="term" value="P:tetrahydrofolate biosynthetic process"/>
    <property type="evidence" value="ECO:0007669"/>
    <property type="project" value="UniProtKB-UniPathway"/>
</dbReference>
<evidence type="ECO:0000256" key="7">
    <source>
        <dbReference type="ARBA" id="ARBA00022679"/>
    </source>
</evidence>
<keyword evidence="7 13" id="KW-0808">Transferase</keyword>